<dbReference type="EMBL" id="JAHHFP010000011">
    <property type="protein sequence ID" value="MBX7271089.1"/>
    <property type="molecule type" value="Genomic_DNA"/>
</dbReference>
<organism evidence="1 2">
    <name type="scientific">Stutzerimonas chloritidismutans</name>
    <name type="common">Pseudomonas chloritidismutans</name>
    <dbReference type="NCBI Taxonomy" id="203192"/>
    <lineage>
        <taxon>Bacteria</taxon>
        <taxon>Pseudomonadati</taxon>
        <taxon>Pseudomonadota</taxon>
        <taxon>Gammaproteobacteria</taxon>
        <taxon>Pseudomonadales</taxon>
        <taxon>Pseudomonadaceae</taxon>
        <taxon>Stutzerimonas</taxon>
    </lineage>
</organism>
<accession>A0ACC5VEV8</accession>
<evidence type="ECO:0000313" key="2">
    <source>
        <dbReference type="Proteomes" id="UP000782475"/>
    </source>
</evidence>
<protein>
    <submittedName>
        <fullName evidence="1">Phosphohydrolase</fullName>
    </submittedName>
</protein>
<comment type="caution">
    <text evidence="1">The sequence shown here is derived from an EMBL/GenBank/DDBJ whole genome shotgun (WGS) entry which is preliminary data.</text>
</comment>
<sequence length="209" mass="23837">MTWILTRSGRRFDLLAPKADQVCTLDIAHALSQLCRFNGHTSRHYSVAQHSLLVASIVPAEHQLAALLHDATEAYVGDMVRPLKLGMREFYETQSLVSLYDEVERKVWLAICAHFYLEPELPDCVHKGDMIALATERAQLMPDHDDRWECIAGIAPLEVQLENWTPAQAFLHYHNRLLELMQSTHRARARSTWERVDVEHTGAAAPQCM</sequence>
<keyword evidence="2" id="KW-1185">Reference proteome</keyword>
<gene>
    <name evidence="1" type="ORF">KJJ99_04665</name>
</gene>
<name>A0ACC5VEV8_STUCH</name>
<proteinExistence type="predicted"/>
<evidence type="ECO:0000313" key="1">
    <source>
        <dbReference type="EMBL" id="MBX7271089.1"/>
    </source>
</evidence>
<reference evidence="1 2" key="1">
    <citation type="journal article" date="2021" name="Appl. Microbiol. Biotechnol.">
        <title>Biotechnological applications of marine bacteria in bioremediation of environments polluted with hydrocarbons and plastics.</title>
        <authorList>
            <person name="Muriel-Millan L.F."/>
            <person name="Millan-Lopez S."/>
            <person name="Pardo-Lopez L."/>
        </authorList>
    </citation>
    <scope>NUCLEOTIDE SEQUENCE [LARGE SCALE GENOMIC DNA]</scope>
    <source>
        <strain evidence="1 2">GOM4</strain>
    </source>
</reference>
<dbReference type="Proteomes" id="UP000782475">
    <property type="component" value="Unassembled WGS sequence"/>
</dbReference>